<protein>
    <submittedName>
        <fullName evidence="1">Uncharacterized protein</fullName>
    </submittedName>
</protein>
<name>I3S464_LOTJA</name>
<proteinExistence type="evidence at transcript level"/>
<accession>I3S464</accession>
<reference evidence="1" key="1">
    <citation type="submission" date="2012-05" db="EMBL/GenBank/DDBJ databases">
        <authorList>
            <person name="Krishnakumar V."/>
            <person name="Cheung F."/>
            <person name="Xiao Y."/>
            <person name="Chan A."/>
            <person name="Moskal W.A."/>
            <person name="Town C.D."/>
        </authorList>
    </citation>
    <scope>NUCLEOTIDE SEQUENCE</scope>
</reference>
<dbReference type="EMBL" id="BT135261">
    <property type="protein sequence ID" value="AFK35056.1"/>
    <property type="molecule type" value="mRNA"/>
</dbReference>
<sequence length="58" mass="6116">MEIIFAICFTPVSNSAGSIRTSESLPTPFSGICTPSLIPALLANDRVHPDLVSLATDK</sequence>
<dbReference type="AlphaFoldDB" id="I3S464"/>
<organism evidence="1">
    <name type="scientific">Lotus japonicus</name>
    <name type="common">Lotus corniculatus var. japonicus</name>
    <dbReference type="NCBI Taxonomy" id="34305"/>
    <lineage>
        <taxon>Eukaryota</taxon>
        <taxon>Viridiplantae</taxon>
        <taxon>Streptophyta</taxon>
        <taxon>Embryophyta</taxon>
        <taxon>Tracheophyta</taxon>
        <taxon>Spermatophyta</taxon>
        <taxon>Magnoliopsida</taxon>
        <taxon>eudicotyledons</taxon>
        <taxon>Gunneridae</taxon>
        <taxon>Pentapetalae</taxon>
        <taxon>rosids</taxon>
        <taxon>fabids</taxon>
        <taxon>Fabales</taxon>
        <taxon>Fabaceae</taxon>
        <taxon>Papilionoideae</taxon>
        <taxon>50 kb inversion clade</taxon>
        <taxon>NPAAA clade</taxon>
        <taxon>Hologalegina</taxon>
        <taxon>robinioid clade</taxon>
        <taxon>Loteae</taxon>
        <taxon>Lotus</taxon>
    </lineage>
</organism>
<evidence type="ECO:0000313" key="1">
    <source>
        <dbReference type="EMBL" id="AFK35056.1"/>
    </source>
</evidence>